<feature type="transmembrane region" description="Helical" evidence="7">
    <location>
        <begin position="260"/>
        <end position="280"/>
    </location>
</feature>
<dbReference type="InterPro" id="IPR051788">
    <property type="entry name" value="MFS_Transporter"/>
</dbReference>
<organism evidence="9 10">
    <name type="scientific">Marinihelvus fidelis</name>
    <dbReference type="NCBI Taxonomy" id="2613842"/>
    <lineage>
        <taxon>Bacteria</taxon>
        <taxon>Pseudomonadati</taxon>
        <taxon>Pseudomonadota</taxon>
        <taxon>Gammaproteobacteria</taxon>
        <taxon>Chromatiales</taxon>
        <taxon>Wenzhouxiangellaceae</taxon>
        <taxon>Marinihelvus</taxon>
    </lineage>
</organism>
<reference evidence="9 10" key="1">
    <citation type="submission" date="2019-09" db="EMBL/GenBank/DDBJ databases">
        <title>Wenzhouxiangella sp. Genome sequencing and assembly.</title>
        <authorList>
            <person name="Zhang R."/>
        </authorList>
    </citation>
    <scope>NUCLEOTIDE SEQUENCE [LARGE SCALE GENOMIC DNA]</scope>
    <source>
        <strain evidence="9 10">W260</strain>
    </source>
</reference>
<dbReference type="RefSeq" id="WP_150863436.1">
    <property type="nucleotide sequence ID" value="NZ_VYXP01000003.1"/>
</dbReference>
<dbReference type="InterPro" id="IPR011701">
    <property type="entry name" value="MFS"/>
</dbReference>
<dbReference type="PANTHER" id="PTHR23514">
    <property type="entry name" value="BYPASS OF STOP CODON PROTEIN 6"/>
    <property type="match status" value="1"/>
</dbReference>
<comment type="subcellular location">
    <subcellularLocation>
        <location evidence="1">Endomembrane system</location>
        <topology evidence="1">Multi-pass membrane protein</topology>
    </subcellularLocation>
</comment>
<dbReference type="GO" id="GO:0012505">
    <property type="term" value="C:endomembrane system"/>
    <property type="evidence" value="ECO:0007669"/>
    <property type="project" value="UniProtKB-SubCell"/>
</dbReference>
<comment type="caution">
    <text evidence="9">The sequence shown here is derived from an EMBL/GenBank/DDBJ whole genome shotgun (WGS) entry which is preliminary data.</text>
</comment>
<feature type="transmembrane region" description="Helical" evidence="7">
    <location>
        <begin position="56"/>
        <end position="75"/>
    </location>
</feature>
<dbReference type="InterPro" id="IPR020846">
    <property type="entry name" value="MFS_dom"/>
</dbReference>
<keyword evidence="4 7" id="KW-0812">Transmembrane</keyword>
<accession>A0A5N0TE31</accession>
<evidence type="ECO:0000256" key="1">
    <source>
        <dbReference type="ARBA" id="ARBA00004127"/>
    </source>
</evidence>
<evidence type="ECO:0000256" key="3">
    <source>
        <dbReference type="ARBA" id="ARBA00022448"/>
    </source>
</evidence>
<sequence>MSDTHAADGYNRSALFWISVLALFTAAAAFSLRIAASGAIKEALFDPVDIANSGRMIGDALGAAFLGFAASLLVASPILDVLGAKRVILIASATFIVGPLMVVMAPSLATGVDVVPLVWWGMLVMGVGWGCTEAAINPVTAALYPDEKTHRLNVLHAWWPAGIVAGGLLSLLLFQVMDMDWRIAIAMIMIPGIAFGLWAMTQKFPGTQAESLGVSFGEMLMVVVKQPFFWVFFAIMFLTASAELAPSSWVDIALSETVKMPGIVVLVYVAAIMFVMRHFAGALAHRFSDMGLLWISTVPAGIGLYLLSVASSPVTALVAATVWAVGVCYMWPTMLAAVAHRFPKGGPWTIGLTGFAGALAIRFVLPELGGIYDKAKFEAAGGQAAFEALEPGSEAMAGALAQAATTSFQAVAIIPVILFFIFGAVWAFERSRNRKGATG</sequence>
<gene>
    <name evidence="9" type="ORF">F3N42_05735</name>
</gene>
<feature type="transmembrane region" description="Helical" evidence="7">
    <location>
        <begin position="222"/>
        <end position="240"/>
    </location>
</feature>
<dbReference type="PANTHER" id="PTHR23514:SF3">
    <property type="entry name" value="BYPASS OF STOP CODON PROTEIN 6"/>
    <property type="match status" value="1"/>
</dbReference>
<protein>
    <submittedName>
        <fullName evidence="9">MFS transporter</fullName>
    </submittedName>
</protein>
<evidence type="ECO:0000256" key="6">
    <source>
        <dbReference type="ARBA" id="ARBA00023136"/>
    </source>
</evidence>
<feature type="transmembrane region" description="Helical" evidence="7">
    <location>
        <begin position="346"/>
        <end position="365"/>
    </location>
</feature>
<feature type="transmembrane region" description="Helical" evidence="7">
    <location>
        <begin position="117"/>
        <end position="136"/>
    </location>
</feature>
<dbReference type="GO" id="GO:0022857">
    <property type="term" value="F:transmembrane transporter activity"/>
    <property type="evidence" value="ECO:0007669"/>
    <property type="project" value="InterPro"/>
</dbReference>
<dbReference type="InterPro" id="IPR036259">
    <property type="entry name" value="MFS_trans_sf"/>
</dbReference>
<evidence type="ECO:0000256" key="4">
    <source>
        <dbReference type="ARBA" id="ARBA00022692"/>
    </source>
</evidence>
<dbReference type="Pfam" id="PF07690">
    <property type="entry name" value="MFS_1"/>
    <property type="match status" value="1"/>
</dbReference>
<keyword evidence="5 7" id="KW-1133">Transmembrane helix</keyword>
<feature type="transmembrane region" description="Helical" evidence="7">
    <location>
        <begin position="408"/>
        <end position="428"/>
    </location>
</feature>
<evidence type="ECO:0000313" key="9">
    <source>
        <dbReference type="EMBL" id="KAA9132714.1"/>
    </source>
</evidence>
<feature type="domain" description="Major facilitator superfamily (MFS) profile" evidence="8">
    <location>
        <begin position="15"/>
        <end position="427"/>
    </location>
</feature>
<dbReference type="AlphaFoldDB" id="A0A5N0TE31"/>
<comment type="similarity">
    <text evidence="2">Belongs to the major facilitator superfamily.</text>
</comment>
<keyword evidence="6 7" id="KW-0472">Membrane</keyword>
<feature type="transmembrane region" description="Helical" evidence="7">
    <location>
        <begin position="14"/>
        <end position="36"/>
    </location>
</feature>
<proteinExistence type="inferred from homology"/>
<evidence type="ECO:0000256" key="5">
    <source>
        <dbReference type="ARBA" id="ARBA00022989"/>
    </source>
</evidence>
<dbReference type="Gene3D" id="1.20.1250.20">
    <property type="entry name" value="MFS general substrate transporter like domains"/>
    <property type="match status" value="1"/>
</dbReference>
<feature type="transmembrane region" description="Helical" evidence="7">
    <location>
        <begin position="316"/>
        <end position="339"/>
    </location>
</feature>
<feature type="transmembrane region" description="Helical" evidence="7">
    <location>
        <begin position="183"/>
        <end position="201"/>
    </location>
</feature>
<dbReference type="PROSITE" id="PS50850">
    <property type="entry name" value="MFS"/>
    <property type="match status" value="1"/>
</dbReference>
<dbReference type="Proteomes" id="UP000325372">
    <property type="component" value="Unassembled WGS sequence"/>
</dbReference>
<evidence type="ECO:0000256" key="2">
    <source>
        <dbReference type="ARBA" id="ARBA00008335"/>
    </source>
</evidence>
<feature type="transmembrane region" description="Helical" evidence="7">
    <location>
        <begin position="157"/>
        <end position="177"/>
    </location>
</feature>
<keyword evidence="10" id="KW-1185">Reference proteome</keyword>
<feature type="transmembrane region" description="Helical" evidence="7">
    <location>
        <begin position="87"/>
        <end position="105"/>
    </location>
</feature>
<dbReference type="EMBL" id="VYXP01000003">
    <property type="protein sequence ID" value="KAA9132714.1"/>
    <property type="molecule type" value="Genomic_DNA"/>
</dbReference>
<dbReference type="GO" id="GO:0016020">
    <property type="term" value="C:membrane"/>
    <property type="evidence" value="ECO:0007669"/>
    <property type="project" value="TreeGrafter"/>
</dbReference>
<feature type="transmembrane region" description="Helical" evidence="7">
    <location>
        <begin position="292"/>
        <end position="310"/>
    </location>
</feature>
<evidence type="ECO:0000313" key="10">
    <source>
        <dbReference type="Proteomes" id="UP000325372"/>
    </source>
</evidence>
<evidence type="ECO:0000259" key="8">
    <source>
        <dbReference type="PROSITE" id="PS50850"/>
    </source>
</evidence>
<keyword evidence="3" id="KW-0813">Transport</keyword>
<name>A0A5N0TE31_9GAMM</name>
<dbReference type="SUPFAM" id="SSF103473">
    <property type="entry name" value="MFS general substrate transporter"/>
    <property type="match status" value="1"/>
</dbReference>
<evidence type="ECO:0000256" key="7">
    <source>
        <dbReference type="SAM" id="Phobius"/>
    </source>
</evidence>